<organism evidence="1 2">
    <name type="scientific">Stakelama flava</name>
    <dbReference type="NCBI Taxonomy" id="2860338"/>
    <lineage>
        <taxon>Bacteria</taxon>
        <taxon>Pseudomonadati</taxon>
        <taxon>Pseudomonadota</taxon>
        <taxon>Alphaproteobacteria</taxon>
        <taxon>Sphingomonadales</taxon>
        <taxon>Sphingomonadaceae</taxon>
        <taxon>Stakelama</taxon>
    </lineage>
</organism>
<sequence>MKRMFEALEAHVARRAEVRAEMAAERIAASIHVPGVQAETTQGGVVLSGRGLMRRWINDARLRWIAGWSA</sequence>
<dbReference type="Proteomes" id="UP001197214">
    <property type="component" value="Unassembled WGS sequence"/>
</dbReference>
<evidence type="ECO:0000313" key="2">
    <source>
        <dbReference type="Proteomes" id="UP001197214"/>
    </source>
</evidence>
<keyword evidence="2" id="KW-1185">Reference proteome</keyword>
<evidence type="ECO:0000313" key="1">
    <source>
        <dbReference type="EMBL" id="MBW4330581.1"/>
    </source>
</evidence>
<dbReference type="EMBL" id="JAHWZX010000005">
    <property type="protein sequence ID" value="MBW4330581.1"/>
    <property type="molecule type" value="Genomic_DNA"/>
</dbReference>
<name>A0ABS6XK46_9SPHN</name>
<accession>A0ABS6XK46</accession>
<comment type="caution">
    <text evidence="1">The sequence shown here is derived from an EMBL/GenBank/DDBJ whole genome shotgun (WGS) entry which is preliminary data.</text>
</comment>
<reference evidence="1 2" key="1">
    <citation type="submission" date="2021-07" db="EMBL/GenBank/DDBJ databases">
        <title>Stakelama flava sp. nov., a novel endophytic bacterium isolated from branch of Kandelia candel.</title>
        <authorList>
            <person name="Tuo L."/>
        </authorList>
    </citation>
    <scope>NUCLEOTIDE SEQUENCE [LARGE SCALE GENOMIC DNA]</scope>
    <source>
        <strain evidence="1 2">CBK3Z-3</strain>
    </source>
</reference>
<gene>
    <name evidence="1" type="ORF">KY084_06790</name>
</gene>
<proteinExistence type="predicted"/>
<protein>
    <submittedName>
        <fullName evidence="1">Uncharacterized protein</fullName>
    </submittedName>
</protein>